<organism evidence="2 3">
    <name type="scientific">Candidatus Marinarcus aquaticus</name>
    <dbReference type="NCBI Taxonomy" id="2044504"/>
    <lineage>
        <taxon>Bacteria</taxon>
        <taxon>Pseudomonadati</taxon>
        <taxon>Campylobacterota</taxon>
        <taxon>Epsilonproteobacteria</taxon>
        <taxon>Campylobacterales</taxon>
        <taxon>Arcobacteraceae</taxon>
        <taxon>Candidatus Marinarcus</taxon>
    </lineage>
</organism>
<comment type="caution">
    <text evidence="2">The sequence shown here is derived from an EMBL/GenBank/DDBJ whole genome shotgun (WGS) entry which is preliminary data.</text>
</comment>
<keyword evidence="3" id="KW-1185">Reference proteome</keyword>
<evidence type="ECO:0008006" key="4">
    <source>
        <dbReference type="Google" id="ProtNLM"/>
    </source>
</evidence>
<accession>A0A4Q0XNV6</accession>
<proteinExistence type="predicted"/>
<dbReference type="Proteomes" id="UP000290657">
    <property type="component" value="Unassembled WGS sequence"/>
</dbReference>
<dbReference type="OrthoDB" id="5365664at2"/>
<dbReference type="EMBL" id="PDKN01000005">
    <property type="protein sequence ID" value="RXJ56371.1"/>
    <property type="molecule type" value="Genomic_DNA"/>
</dbReference>
<dbReference type="RefSeq" id="WP_128996345.1">
    <property type="nucleotide sequence ID" value="NZ_PDKN01000005.1"/>
</dbReference>
<protein>
    <recommendedName>
        <fullName evidence="4">Magnesium transporter MgtE intracellular domain-containing protein</fullName>
    </recommendedName>
</protein>
<evidence type="ECO:0000313" key="3">
    <source>
        <dbReference type="Proteomes" id="UP000290657"/>
    </source>
</evidence>
<gene>
    <name evidence="2" type="ORF">CRV04_08115</name>
</gene>
<sequence length="158" mass="18268">MRRSLILFFITASIALSAPQDELSYIKQKDEINALKKELTQFYNTKEAEYQKQKKELEQLLATIQKEKKETTELVKRNQEILKDIKGEVASKTAKIYNKMKPKVAAAILNQMMDEGKVEDVFDIILKLKEKNVTTLMKFLSVPNAATITEKLKNYHTK</sequence>
<keyword evidence="1" id="KW-0175">Coiled coil</keyword>
<feature type="coiled-coil region" evidence="1">
    <location>
        <begin position="36"/>
        <end position="77"/>
    </location>
</feature>
<reference evidence="2 3" key="1">
    <citation type="submission" date="2017-10" db="EMBL/GenBank/DDBJ databases">
        <title>Genomics of the genus Arcobacter.</title>
        <authorList>
            <person name="Perez-Cataluna A."/>
            <person name="Figueras M.J."/>
        </authorList>
    </citation>
    <scope>NUCLEOTIDE SEQUENCE [LARGE SCALE GENOMIC DNA]</scope>
    <source>
        <strain evidence="2 3">CECT 8987</strain>
    </source>
</reference>
<dbReference type="AlphaFoldDB" id="A0A4Q0XNV6"/>
<evidence type="ECO:0000313" key="2">
    <source>
        <dbReference type="EMBL" id="RXJ56371.1"/>
    </source>
</evidence>
<name>A0A4Q0XNV6_9BACT</name>
<evidence type="ECO:0000256" key="1">
    <source>
        <dbReference type="SAM" id="Coils"/>
    </source>
</evidence>
<dbReference type="SUPFAM" id="SSF158791">
    <property type="entry name" value="MgtE N-terminal domain-like"/>
    <property type="match status" value="1"/>
</dbReference>